<comment type="caution">
    <text evidence="1">The sequence shown here is derived from an EMBL/GenBank/DDBJ whole genome shotgun (WGS) entry which is preliminary data.</text>
</comment>
<dbReference type="Proteomes" id="UP001156641">
    <property type="component" value="Unassembled WGS sequence"/>
</dbReference>
<protein>
    <submittedName>
        <fullName evidence="1">Uncharacterized protein</fullName>
    </submittedName>
</protein>
<evidence type="ECO:0000313" key="2">
    <source>
        <dbReference type="Proteomes" id="UP001156641"/>
    </source>
</evidence>
<evidence type="ECO:0000313" key="1">
    <source>
        <dbReference type="EMBL" id="GLR65983.1"/>
    </source>
</evidence>
<organism evidence="1 2">
    <name type="scientific">Acidocella aquatica</name>
    <dbReference type="NCBI Taxonomy" id="1922313"/>
    <lineage>
        <taxon>Bacteria</taxon>
        <taxon>Pseudomonadati</taxon>
        <taxon>Pseudomonadota</taxon>
        <taxon>Alphaproteobacteria</taxon>
        <taxon>Acetobacterales</taxon>
        <taxon>Acidocellaceae</taxon>
        <taxon>Acidocella</taxon>
    </lineage>
</organism>
<keyword evidence="2" id="KW-1185">Reference proteome</keyword>
<reference evidence="2" key="1">
    <citation type="journal article" date="2019" name="Int. J. Syst. Evol. Microbiol.">
        <title>The Global Catalogue of Microorganisms (GCM) 10K type strain sequencing project: providing services to taxonomists for standard genome sequencing and annotation.</title>
        <authorList>
            <consortium name="The Broad Institute Genomics Platform"/>
            <consortium name="The Broad Institute Genome Sequencing Center for Infectious Disease"/>
            <person name="Wu L."/>
            <person name="Ma J."/>
        </authorList>
    </citation>
    <scope>NUCLEOTIDE SEQUENCE [LARGE SCALE GENOMIC DNA]</scope>
    <source>
        <strain evidence="2">NBRC 112502</strain>
    </source>
</reference>
<name>A0ABQ6A3Q2_9PROT</name>
<gene>
    <name evidence="1" type="ORF">GCM10010909_06610</name>
</gene>
<accession>A0ABQ6A3Q2</accession>
<dbReference type="EMBL" id="BSOS01000007">
    <property type="protein sequence ID" value="GLR65983.1"/>
    <property type="molecule type" value="Genomic_DNA"/>
</dbReference>
<proteinExistence type="predicted"/>
<sequence length="61" mass="6805">MPESPQAVKMAKKRQILEKMPVMAPAPVFAGLVWPGYENGALEGAPLGKFRLIRPREIKLF</sequence>